<dbReference type="OrthoDB" id="4314040at2759"/>
<feature type="compositionally biased region" description="Polar residues" evidence="2">
    <location>
        <begin position="82"/>
        <end position="92"/>
    </location>
</feature>
<dbReference type="Proteomes" id="UP000094444">
    <property type="component" value="Unassembled WGS sequence"/>
</dbReference>
<dbReference type="STRING" id="158607.A0A2P5HMQ4"/>
<evidence type="ECO:0000259" key="3">
    <source>
        <dbReference type="PROSITE" id="PS50048"/>
    </source>
</evidence>
<evidence type="ECO:0000313" key="4">
    <source>
        <dbReference type="EMBL" id="POS71525.1"/>
    </source>
</evidence>
<sequence>MVNTGHPSRACKLCRARRIKCDETKPHCIKCRKSKRQCPGYRDPFEINLRDETQSTIRKAKAAAAQRRTSRQHEHDRETSSDESPTKSTHSAGGTFARGRGSSPHASDGSWETLTQSAWSSPSSQVASLNRSSKSPTFSNFNGFGVFDYSYSSPDQDSSFDFNSAWSLPAAGYSIPIKRVAEAIGSWDFSRSFDGTTWGCSDSFNNGRGSSVTPFYAGLQTPLDEQATCFFLSNFVLTLSTGQNTGLFSFVLKILQAPGIKDTPFSMAFTAVSLAALAGRPNSRHLLPKSQIYYSTALVQLKEVLQDKKRATDDATLATAILMSFYEGLASDNESMAGWSNHLDGAKALIRLRGKDVIKESTPEGLEMFQLVRSMSIRQNMFGFVANPSVSDVEWWGQHVVSDKSGHVALVLNMKTTLIRAEADALLTSGPKTAGKIDKVLDLLRRAREMVTELGRWLENCHPTWPKFVSGWAKDISDDRLDKAATFPGPLYTFPNVWVAGKHLNTNASRILLAGIIVRCVRWICAPSDHTKTDDFAEAMRIGCEEVTNVIASVPYFVTWQGDHTTTPYFPCGAPTSPKAYSGVTALYPLLCTGLSEFVTPRQKKWLCGRLMGMSEAMGIKQAEVFSKVNSRIPSYDSYLSLLRGF</sequence>
<dbReference type="InterPro" id="IPR053175">
    <property type="entry name" value="DHMBA_Reg_Transcription_Factor"/>
</dbReference>
<dbReference type="Pfam" id="PF00172">
    <property type="entry name" value="Zn_clus"/>
    <property type="match status" value="1"/>
</dbReference>
<dbReference type="SUPFAM" id="SSF57701">
    <property type="entry name" value="Zn2/Cys6 DNA-binding domain"/>
    <property type="match status" value="1"/>
</dbReference>
<dbReference type="CDD" id="cd00067">
    <property type="entry name" value="GAL4"/>
    <property type="match status" value="1"/>
</dbReference>
<organism evidence="4 5">
    <name type="scientific">Diaporthe helianthi</name>
    <dbReference type="NCBI Taxonomy" id="158607"/>
    <lineage>
        <taxon>Eukaryota</taxon>
        <taxon>Fungi</taxon>
        <taxon>Dikarya</taxon>
        <taxon>Ascomycota</taxon>
        <taxon>Pezizomycotina</taxon>
        <taxon>Sordariomycetes</taxon>
        <taxon>Sordariomycetidae</taxon>
        <taxon>Diaporthales</taxon>
        <taxon>Diaporthaceae</taxon>
        <taxon>Diaporthe</taxon>
    </lineage>
</organism>
<dbReference type="GO" id="GO:0008270">
    <property type="term" value="F:zinc ion binding"/>
    <property type="evidence" value="ECO:0007669"/>
    <property type="project" value="InterPro"/>
</dbReference>
<dbReference type="SMART" id="SM00066">
    <property type="entry name" value="GAL4"/>
    <property type="match status" value="1"/>
</dbReference>
<accession>A0A2P5HMQ4</accession>
<dbReference type="InParanoid" id="A0A2P5HMQ4"/>
<dbReference type="Pfam" id="PF11951">
    <property type="entry name" value="Fungal_trans_2"/>
    <property type="match status" value="1"/>
</dbReference>
<evidence type="ECO:0000256" key="1">
    <source>
        <dbReference type="ARBA" id="ARBA00023242"/>
    </source>
</evidence>
<evidence type="ECO:0000313" key="5">
    <source>
        <dbReference type="Proteomes" id="UP000094444"/>
    </source>
</evidence>
<feature type="region of interest" description="Disordered" evidence="2">
    <location>
        <begin position="52"/>
        <end position="117"/>
    </location>
</feature>
<dbReference type="PANTHER" id="PTHR38791:SF13">
    <property type="entry name" value="ZN(2)-C6 FUNGAL-TYPE DOMAIN-CONTAINING PROTEIN"/>
    <property type="match status" value="1"/>
</dbReference>
<feature type="domain" description="Zn(2)-C6 fungal-type" evidence="3">
    <location>
        <begin position="10"/>
        <end position="38"/>
    </location>
</feature>
<dbReference type="PROSITE" id="PS00463">
    <property type="entry name" value="ZN2_CY6_FUNGAL_1"/>
    <property type="match status" value="1"/>
</dbReference>
<gene>
    <name evidence="4" type="ORF">DHEL01_v210082</name>
</gene>
<dbReference type="AlphaFoldDB" id="A0A2P5HMQ4"/>
<comment type="caution">
    <text evidence="4">The sequence shown here is derived from an EMBL/GenBank/DDBJ whole genome shotgun (WGS) entry which is preliminary data.</text>
</comment>
<name>A0A2P5HMQ4_DIAHE</name>
<dbReference type="PANTHER" id="PTHR38791">
    <property type="entry name" value="ZN(II)2CYS6 TRANSCRIPTION FACTOR (EUROFUNG)-RELATED-RELATED"/>
    <property type="match status" value="1"/>
</dbReference>
<dbReference type="Gene3D" id="4.10.240.10">
    <property type="entry name" value="Zn(2)-C6 fungal-type DNA-binding domain"/>
    <property type="match status" value="1"/>
</dbReference>
<dbReference type="PROSITE" id="PS50048">
    <property type="entry name" value="ZN2_CY6_FUNGAL_2"/>
    <property type="match status" value="1"/>
</dbReference>
<dbReference type="EMBL" id="MAVT02001243">
    <property type="protein sequence ID" value="POS71525.1"/>
    <property type="molecule type" value="Genomic_DNA"/>
</dbReference>
<keyword evidence="1" id="KW-0539">Nucleus</keyword>
<dbReference type="InterPro" id="IPR021858">
    <property type="entry name" value="Fun_TF"/>
</dbReference>
<protein>
    <recommendedName>
        <fullName evidence="3">Zn(2)-C6 fungal-type domain-containing protein</fullName>
    </recommendedName>
</protein>
<dbReference type="InterPro" id="IPR036864">
    <property type="entry name" value="Zn2-C6_fun-type_DNA-bd_sf"/>
</dbReference>
<dbReference type="GO" id="GO:0000981">
    <property type="term" value="F:DNA-binding transcription factor activity, RNA polymerase II-specific"/>
    <property type="evidence" value="ECO:0007669"/>
    <property type="project" value="InterPro"/>
</dbReference>
<reference evidence="4" key="1">
    <citation type="submission" date="2017-09" db="EMBL/GenBank/DDBJ databases">
        <title>Polyketide synthases of a Diaporthe helianthi virulent isolate.</title>
        <authorList>
            <person name="Baroncelli R."/>
        </authorList>
    </citation>
    <scope>NUCLEOTIDE SEQUENCE [LARGE SCALE GENOMIC DNA]</scope>
    <source>
        <strain evidence="4">7/96</strain>
    </source>
</reference>
<evidence type="ECO:0000256" key="2">
    <source>
        <dbReference type="SAM" id="MobiDB-lite"/>
    </source>
</evidence>
<keyword evidence="5" id="KW-1185">Reference proteome</keyword>
<dbReference type="InterPro" id="IPR001138">
    <property type="entry name" value="Zn2Cys6_DnaBD"/>
</dbReference>
<proteinExistence type="predicted"/>
<feature type="compositionally biased region" description="Basic and acidic residues" evidence="2">
    <location>
        <begin position="71"/>
        <end position="80"/>
    </location>
</feature>